<dbReference type="EMBL" id="JAKOGI010001751">
    <property type="protein sequence ID" value="KAJ8424174.1"/>
    <property type="molecule type" value="Genomic_DNA"/>
</dbReference>
<dbReference type="OrthoDB" id="1857384at2759"/>
<accession>A0A9Q1JIG1</accession>
<sequence length="211" mass="23908">MMFRTFAAFSHHILSKRKSPKVADETMFSISNEEEFVEPVYAHDINGGTRQQRSKGFLVISTIVRIPFSLLSCFSYHHGHGLSGQDGMWVTGETVRTAEIDHLMITRPSNMDCRVMSAPATMRSSISNLDYVMQQHGHRKVFFMEIRRVNKLINNSAIEIIQSKDNCPNRPIPYSIQQPRMTSRIKGLFFSLGNIGRSGLKTLSGLKLEVS</sequence>
<organism evidence="1 2">
    <name type="scientific">Carnegiea gigantea</name>
    <dbReference type="NCBI Taxonomy" id="171969"/>
    <lineage>
        <taxon>Eukaryota</taxon>
        <taxon>Viridiplantae</taxon>
        <taxon>Streptophyta</taxon>
        <taxon>Embryophyta</taxon>
        <taxon>Tracheophyta</taxon>
        <taxon>Spermatophyta</taxon>
        <taxon>Magnoliopsida</taxon>
        <taxon>eudicotyledons</taxon>
        <taxon>Gunneridae</taxon>
        <taxon>Pentapetalae</taxon>
        <taxon>Caryophyllales</taxon>
        <taxon>Cactineae</taxon>
        <taxon>Cactaceae</taxon>
        <taxon>Cactoideae</taxon>
        <taxon>Echinocereeae</taxon>
        <taxon>Carnegiea</taxon>
    </lineage>
</organism>
<dbReference type="AlphaFoldDB" id="A0A9Q1JIG1"/>
<comment type="caution">
    <text evidence="1">The sequence shown here is derived from an EMBL/GenBank/DDBJ whole genome shotgun (WGS) entry which is preliminary data.</text>
</comment>
<proteinExistence type="predicted"/>
<dbReference type="Proteomes" id="UP001153076">
    <property type="component" value="Unassembled WGS sequence"/>
</dbReference>
<dbReference type="PANTHER" id="PTHR48165">
    <property type="entry name" value="BNAC03G44900D PROTEIN"/>
    <property type="match status" value="1"/>
</dbReference>
<evidence type="ECO:0000313" key="2">
    <source>
        <dbReference type="Proteomes" id="UP001153076"/>
    </source>
</evidence>
<keyword evidence="2" id="KW-1185">Reference proteome</keyword>
<protein>
    <submittedName>
        <fullName evidence="1">Uncharacterized protein</fullName>
    </submittedName>
</protein>
<reference evidence="1" key="1">
    <citation type="submission" date="2022-04" db="EMBL/GenBank/DDBJ databases">
        <title>Carnegiea gigantea Genome sequencing and assembly v2.</title>
        <authorList>
            <person name="Copetti D."/>
            <person name="Sanderson M.J."/>
            <person name="Burquez A."/>
            <person name="Wojciechowski M.F."/>
        </authorList>
    </citation>
    <scope>NUCLEOTIDE SEQUENCE</scope>
    <source>
        <strain evidence="1">SGP5-SGP5p</strain>
        <tissue evidence="1">Aerial part</tissue>
    </source>
</reference>
<dbReference type="PANTHER" id="PTHR48165:SF1">
    <property type="entry name" value="TRANSMEMBRANE PROTEIN"/>
    <property type="match status" value="1"/>
</dbReference>
<name>A0A9Q1JIG1_9CARY</name>
<evidence type="ECO:0000313" key="1">
    <source>
        <dbReference type="EMBL" id="KAJ8424174.1"/>
    </source>
</evidence>
<gene>
    <name evidence="1" type="ORF">Cgig2_015908</name>
</gene>